<dbReference type="FunFam" id="1.10.8.270:FF:000016">
    <property type="entry name" value="TBC1 domain family member 2A"/>
    <property type="match status" value="1"/>
</dbReference>
<dbReference type="Pfam" id="PF00400">
    <property type="entry name" value="WD40"/>
    <property type="match status" value="6"/>
</dbReference>
<organism evidence="23 24">
    <name type="scientific">Ridgeia piscesae</name>
    <name type="common">Tubeworm</name>
    <dbReference type="NCBI Taxonomy" id="27915"/>
    <lineage>
        <taxon>Eukaryota</taxon>
        <taxon>Metazoa</taxon>
        <taxon>Spiralia</taxon>
        <taxon>Lophotrochozoa</taxon>
        <taxon>Annelida</taxon>
        <taxon>Polychaeta</taxon>
        <taxon>Sedentaria</taxon>
        <taxon>Canalipalpata</taxon>
        <taxon>Sabellida</taxon>
        <taxon>Siboglinidae</taxon>
        <taxon>Ridgeia</taxon>
    </lineage>
</organism>
<dbReference type="GO" id="GO:0034451">
    <property type="term" value="C:centriolar satellite"/>
    <property type="evidence" value="ECO:0007669"/>
    <property type="project" value="UniProtKB-SubCell"/>
</dbReference>
<evidence type="ECO:0000256" key="11">
    <source>
        <dbReference type="ARBA" id="ARBA00022853"/>
    </source>
</evidence>
<evidence type="ECO:0000256" key="15">
    <source>
        <dbReference type="ARBA" id="ARBA00023242"/>
    </source>
</evidence>
<evidence type="ECO:0000256" key="13">
    <source>
        <dbReference type="ARBA" id="ARBA00023159"/>
    </source>
</evidence>
<dbReference type="GO" id="GO:0003714">
    <property type="term" value="F:transcription corepressor activity"/>
    <property type="evidence" value="ECO:0007669"/>
    <property type="project" value="InterPro"/>
</dbReference>
<dbReference type="GO" id="GO:0006325">
    <property type="term" value="P:chromatin organization"/>
    <property type="evidence" value="ECO:0007669"/>
    <property type="project" value="UniProtKB-KW"/>
</dbReference>
<keyword evidence="5" id="KW-0343">GTPase activation</keyword>
<evidence type="ECO:0000256" key="3">
    <source>
        <dbReference type="ARBA" id="ARBA00004607"/>
    </source>
</evidence>
<keyword evidence="13" id="KW-0010">Activator</keyword>
<dbReference type="InterPro" id="IPR001680">
    <property type="entry name" value="WD40_rpt"/>
</dbReference>
<evidence type="ECO:0000256" key="12">
    <source>
        <dbReference type="ARBA" id="ARBA00023015"/>
    </source>
</evidence>
<dbReference type="SMART" id="SM00320">
    <property type="entry name" value="WD40"/>
    <property type="match status" value="8"/>
</dbReference>
<feature type="repeat" description="WD" evidence="20">
    <location>
        <begin position="443"/>
        <end position="484"/>
    </location>
</feature>
<gene>
    <name evidence="23" type="ORF">NP493_399g01015</name>
</gene>
<evidence type="ECO:0000256" key="14">
    <source>
        <dbReference type="ARBA" id="ARBA00023163"/>
    </source>
</evidence>
<dbReference type="SMART" id="SM00667">
    <property type="entry name" value="LisH"/>
    <property type="match status" value="1"/>
</dbReference>
<evidence type="ECO:0000256" key="2">
    <source>
        <dbReference type="ARBA" id="ARBA00004123"/>
    </source>
</evidence>
<evidence type="ECO:0000256" key="10">
    <source>
        <dbReference type="ARBA" id="ARBA00022794"/>
    </source>
</evidence>
<dbReference type="PANTHER" id="PTHR22846:SF2">
    <property type="entry name" value="F-BOX-LIKE_WD REPEAT-CONTAINING PROTEIN EBI"/>
    <property type="match status" value="1"/>
</dbReference>
<keyword evidence="12" id="KW-0805">Transcription regulation</keyword>
<evidence type="ECO:0000256" key="1">
    <source>
        <dbReference type="ARBA" id="ARBA00004120"/>
    </source>
</evidence>
<feature type="compositionally biased region" description="Polar residues" evidence="21">
    <location>
        <begin position="102"/>
        <end position="113"/>
    </location>
</feature>
<evidence type="ECO:0000313" key="23">
    <source>
        <dbReference type="EMBL" id="KAK2181425.1"/>
    </source>
</evidence>
<dbReference type="EMBL" id="JAODUO010000399">
    <property type="protein sequence ID" value="KAK2181425.1"/>
    <property type="molecule type" value="Genomic_DNA"/>
</dbReference>
<dbReference type="Gene3D" id="1.20.960.30">
    <property type="match status" value="1"/>
</dbReference>
<dbReference type="SUPFAM" id="SSF50978">
    <property type="entry name" value="WD40 repeat-like"/>
    <property type="match status" value="1"/>
</dbReference>
<evidence type="ECO:0000256" key="20">
    <source>
        <dbReference type="PROSITE-ProRule" id="PRU00221"/>
    </source>
</evidence>
<keyword evidence="11" id="KW-0156">Chromatin regulator</keyword>
<comment type="function">
    <text evidence="17">Molecular adapter which is involved in cilium biogenesis. Part of a functional complex including OFD1 a centriolar protein involved in cilium assembly. Could regulate the cAMP-dependent phosphorylation of OFD1, and its subsequent ubiquitination by PJA2 which ultimately leads to its proteasomal degradation.</text>
</comment>
<evidence type="ECO:0000256" key="8">
    <source>
        <dbReference type="ARBA" id="ARBA00022737"/>
    </source>
</evidence>
<dbReference type="PANTHER" id="PTHR22846">
    <property type="entry name" value="WD40 REPEAT PROTEIN"/>
    <property type="match status" value="1"/>
</dbReference>
<dbReference type="InterPro" id="IPR035969">
    <property type="entry name" value="Rab-GAP_TBC_sf"/>
</dbReference>
<dbReference type="Gene3D" id="1.10.8.270">
    <property type="entry name" value="putative rabgap domain of human tbc1 domain family member 14 like domains"/>
    <property type="match status" value="1"/>
</dbReference>
<evidence type="ECO:0000256" key="17">
    <source>
        <dbReference type="ARBA" id="ARBA00034464"/>
    </source>
</evidence>
<dbReference type="GO" id="GO:0005096">
    <property type="term" value="F:GTPase activator activity"/>
    <property type="evidence" value="ECO:0007669"/>
    <property type="project" value="UniProtKB-KW"/>
</dbReference>
<keyword evidence="10" id="KW-0970">Cilium biogenesis/degradation</keyword>
<name>A0AAD9L2M1_RIDPI</name>
<comment type="function">
    <text evidence="18">May act as a GTPase-activating protein for Rab family protein(s).</text>
</comment>
<evidence type="ECO:0000259" key="22">
    <source>
        <dbReference type="PROSITE" id="PS50086"/>
    </source>
</evidence>
<dbReference type="FunFam" id="2.130.10.10:FF:002234">
    <property type="entry name" value="F-box-like/WD repeat-containing protein TBL1XR1"/>
    <property type="match status" value="1"/>
</dbReference>
<evidence type="ECO:0000256" key="6">
    <source>
        <dbReference type="ARBA" id="ARBA00022491"/>
    </source>
</evidence>
<dbReference type="GO" id="GO:0030030">
    <property type="term" value="P:cell projection organization"/>
    <property type="evidence" value="ECO:0007669"/>
    <property type="project" value="UniProtKB-KW"/>
</dbReference>
<dbReference type="PRINTS" id="PR00320">
    <property type="entry name" value="GPROTEINBRPT"/>
</dbReference>
<dbReference type="Pfam" id="PF08513">
    <property type="entry name" value="LisH"/>
    <property type="match status" value="1"/>
</dbReference>
<dbReference type="PROSITE" id="PS50086">
    <property type="entry name" value="TBC_RABGAP"/>
    <property type="match status" value="1"/>
</dbReference>
<feature type="domain" description="Rab-GAP TBC" evidence="22">
    <location>
        <begin position="602"/>
        <end position="794"/>
    </location>
</feature>
<feature type="region of interest" description="Disordered" evidence="21">
    <location>
        <begin position="95"/>
        <end position="121"/>
    </location>
</feature>
<dbReference type="PROSITE" id="PS50082">
    <property type="entry name" value="WD_REPEATS_2"/>
    <property type="match status" value="5"/>
</dbReference>
<dbReference type="AlphaFoldDB" id="A0AAD9L2M1"/>
<dbReference type="GO" id="GO:0045944">
    <property type="term" value="P:positive regulation of transcription by RNA polymerase II"/>
    <property type="evidence" value="ECO:0007669"/>
    <property type="project" value="UniProtKB-ARBA"/>
</dbReference>
<dbReference type="SMART" id="SM00164">
    <property type="entry name" value="TBC"/>
    <property type="match status" value="1"/>
</dbReference>
<sequence>MSFTSDEVNFLVYRYLQESGFSHSAYTFGIESHISQSNINGALVPPAALLSIIQKGLQYTEAEISIAEDGSERVIETLSLIDAVMPDMVESRKQVAAGKVQQAKNDTAATNGEETGAPPVANHSEAMEIDGSVEIPSSKATVLRGHESEVFICAWNPTNDLLASGSTPVGRYTSRSLHRRSLHQLVITPVGRYTGRSLHRSVVTPVGRYTGLSLHRSVVTPKGGTEVPSNKDVTSLDWNCDGQLLATGSYDGYARIWNTDGRLVSTLGQHKGPIFALKWNKKGNYILSAGVDKTTIIWDASSGHCTQQFAFHSAPALDVDWQTNTSFASCSTDQCIHVCKLGVDKAIKTFQGHTNEVNAIKWDPQGNLLASCSDDMTLKIWSMKQDNCVHDLQAHNKEIYTIKWSPTGPGTNNPNAPLILASASFDSTVRLWDVEHGVCIHTLTRHQEPVYSVAFSPDGAFLASGSFDKCVHIWNVQSGALVHSYKGTGGIFEVCWNHHGDKVGASASDGSIASQIQQHANVPRNDLPPLTGLTLNIPVTFSASPVETVIGEPLSKVDPYGFERPDNFDYENYEDFMAHYLSVLAKRFTEMGISPPPALTRLNQRQEILEVWMVVSGAEGRRRQQPDLYRSLLNSRHDPALVEMIKSDIPRTFPDNIFFQDVPSDPNAKRVPLYHVLIALAHKNQRIGYCQGLNFIAGLLLLVVRQEEKVFWLMDTLLNHILPDYYSRDMLGMKVDHAVLGDLVRRLYPDVADHLDQEGLSWTIVSTKWFICLYADVIPVETLLRIWDCVFHEGSTVLLRVALALVARNRTKILSCANFTELVTLFKDMTSDPYATNCHKFMKHVFKIKVKRSKIEKLRTYYNQQMKDEARK</sequence>
<keyword evidence="14" id="KW-0804">Transcription</keyword>
<dbReference type="InterPro" id="IPR020472">
    <property type="entry name" value="WD40_PAC1"/>
</dbReference>
<evidence type="ECO:0000256" key="9">
    <source>
        <dbReference type="ARBA" id="ARBA00022786"/>
    </source>
</evidence>
<keyword evidence="7 20" id="KW-0853">WD repeat</keyword>
<dbReference type="PROSITE" id="PS50896">
    <property type="entry name" value="LISH"/>
    <property type="match status" value="1"/>
</dbReference>
<dbReference type="InterPro" id="IPR000195">
    <property type="entry name" value="Rab-GAP-TBC_dom"/>
</dbReference>
<keyword evidence="8" id="KW-0677">Repeat</keyword>
<dbReference type="PROSITE" id="PS00678">
    <property type="entry name" value="WD_REPEATS_1"/>
    <property type="match status" value="3"/>
</dbReference>
<dbReference type="GO" id="GO:0000976">
    <property type="term" value="F:transcription cis-regulatory region binding"/>
    <property type="evidence" value="ECO:0007669"/>
    <property type="project" value="UniProtKB-ARBA"/>
</dbReference>
<keyword evidence="6" id="KW-0678">Repressor</keyword>
<evidence type="ECO:0000256" key="21">
    <source>
        <dbReference type="SAM" id="MobiDB-lite"/>
    </source>
</evidence>
<protein>
    <recommendedName>
        <fullName evidence="19">Growth hormone-regulated TBC protein 1</fullName>
    </recommendedName>
    <alternativeName>
        <fullName evidence="4">TBC1 domain family member 31</fullName>
    </alternativeName>
</protein>
<dbReference type="Pfam" id="PF00566">
    <property type="entry name" value="RabGAP-TBC"/>
    <property type="match status" value="1"/>
</dbReference>
<dbReference type="Proteomes" id="UP001209878">
    <property type="component" value="Unassembled WGS sequence"/>
</dbReference>
<dbReference type="CDD" id="cd00200">
    <property type="entry name" value="WD40"/>
    <property type="match status" value="1"/>
</dbReference>
<evidence type="ECO:0000256" key="5">
    <source>
        <dbReference type="ARBA" id="ARBA00022468"/>
    </source>
</evidence>
<feature type="repeat" description="WD" evidence="20">
    <location>
        <begin position="392"/>
        <end position="442"/>
    </location>
</feature>
<keyword evidence="9" id="KW-0833">Ubl conjugation pathway</keyword>
<dbReference type="GO" id="GO:0000118">
    <property type="term" value="C:histone deacetylase complex"/>
    <property type="evidence" value="ECO:0007669"/>
    <property type="project" value="TreeGrafter"/>
</dbReference>
<dbReference type="InterPro" id="IPR015943">
    <property type="entry name" value="WD40/YVTN_repeat-like_dom_sf"/>
</dbReference>
<evidence type="ECO:0000256" key="19">
    <source>
        <dbReference type="ARBA" id="ARBA00070878"/>
    </source>
</evidence>
<feature type="repeat" description="WD" evidence="20">
    <location>
        <begin position="233"/>
        <end position="258"/>
    </location>
</feature>
<dbReference type="SUPFAM" id="SSF47923">
    <property type="entry name" value="Ypt/Rab-GAP domain of gyp1p"/>
    <property type="match status" value="2"/>
</dbReference>
<comment type="subcellular location">
    <subcellularLocation>
        <location evidence="1">Cytoplasm</location>
        <location evidence="1">Cytoskeleton</location>
        <location evidence="1">Cilium basal body</location>
    </subcellularLocation>
    <subcellularLocation>
        <location evidence="3">Cytoplasm</location>
        <location evidence="3">Cytoskeleton</location>
        <location evidence="3">Microtubule organizing center</location>
        <location evidence="3">Centrosome</location>
        <location evidence="3">Centriolar satellite</location>
    </subcellularLocation>
    <subcellularLocation>
        <location evidence="2">Nucleus</location>
    </subcellularLocation>
</comment>
<keyword evidence="24" id="KW-1185">Reference proteome</keyword>
<evidence type="ECO:0000313" key="24">
    <source>
        <dbReference type="Proteomes" id="UP001209878"/>
    </source>
</evidence>
<dbReference type="InterPro" id="IPR045183">
    <property type="entry name" value="Ebi-like"/>
</dbReference>
<evidence type="ECO:0000256" key="18">
    <source>
        <dbReference type="ARBA" id="ARBA00043879"/>
    </source>
</evidence>
<dbReference type="Gene3D" id="1.10.472.80">
    <property type="entry name" value="Ypt/Rab-GAP domain of gyp1p, domain 3"/>
    <property type="match status" value="1"/>
</dbReference>
<reference evidence="23" key="1">
    <citation type="journal article" date="2023" name="Mol. Biol. Evol.">
        <title>Third-Generation Sequencing Reveals the Adaptive Role of the Epigenome in Three Deep-Sea Polychaetes.</title>
        <authorList>
            <person name="Perez M."/>
            <person name="Aroh O."/>
            <person name="Sun Y."/>
            <person name="Lan Y."/>
            <person name="Juniper S.K."/>
            <person name="Young C.R."/>
            <person name="Angers B."/>
            <person name="Qian P.Y."/>
        </authorList>
    </citation>
    <scope>NUCLEOTIDE SEQUENCE</scope>
    <source>
        <strain evidence="23">R07B-5</strain>
    </source>
</reference>
<dbReference type="InterPro" id="IPR006594">
    <property type="entry name" value="LisH"/>
</dbReference>
<dbReference type="FunFam" id="1.20.960.30:FF:000001">
    <property type="entry name" value="F-box-like/WD repeat-containing protein TBL1XR1"/>
    <property type="match status" value="1"/>
</dbReference>
<feature type="repeat" description="WD" evidence="20">
    <location>
        <begin position="267"/>
        <end position="308"/>
    </location>
</feature>
<evidence type="ECO:0000256" key="7">
    <source>
        <dbReference type="ARBA" id="ARBA00022574"/>
    </source>
</evidence>
<dbReference type="InterPro" id="IPR019775">
    <property type="entry name" value="WD40_repeat_CS"/>
</dbReference>
<accession>A0AAD9L2M1</accession>
<dbReference type="FunFam" id="1.10.472.80:FF:000029">
    <property type="entry name" value="Growth hormone-regulated TBC protein 1"/>
    <property type="match status" value="1"/>
</dbReference>
<evidence type="ECO:0000256" key="16">
    <source>
        <dbReference type="ARBA" id="ARBA00025741"/>
    </source>
</evidence>
<feature type="repeat" description="WD" evidence="20">
    <location>
        <begin position="350"/>
        <end position="391"/>
    </location>
</feature>
<comment type="caution">
    <text evidence="23">The sequence shown here is derived from an EMBL/GenBank/DDBJ whole genome shotgun (WGS) entry which is preliminary data.</text>
</comment>
<evidence type="ECO:0000256" key="4">
    <source>
        <dbReference type="ARBA" id="ARBA00014199"/>
    </source>
</evidence>
<dbReference type="Gene3D" id="2.130.10.10">
    <property type="entry name" value="YVTN repeat-like/Quinoprotein amine dehydrogenase"/>
    <property type="match status" value="1"/>
</dbReference>
<comment type="similarity">
    <text evidence="16">Belongs to the WD repeat EBI family.</text>
</comment>
<keyword evidence="15" id="KW-0539">Nucleus</keyword>
<dbReference type="InterPro" id="IPR036322">
    <property type="entry name" value="WD40_repeat_dom_sf"/>
</dbReference>
<dbReference type="PROSITE" id="PS50294">
    <property type="entry name" value="WD_REPEATS_REGION"/>
    <property type="match status" value="5"/>
</dbReference>
<proteinExistence type="inferred from homology"/>